<protein>
    <submittedName>
        <fullName evidence="1">Uncharacterized protein</fullName>
    </submittedName>
</protein>
<keyword evidence="2" id="KW-1185">Reference proteome</keyword>
<gene>
    <name evidence="1" type="ORF">RRG08_019588</name>
</gene>
<accession>A0AAE0ZFB3</accession>
<reference evidence="1" key="1">
    <citation type="journal article" date="2023" name="G3 (Bethesda)">
        <title>A reference genome for the long-term kleptoplast-retaining sea slug Elysia crispata morphotype clarki.</title>
        <authorList>
            <person name="Eastman K.E."/>
            <person name="Pendleton A.L."/>
            <person name="Shaikh M.A."/>
            <person name="Suttiyut T."/>
            <person name="Ogas R."/>
            <person name="Tomko P."/>
            <person name="Gavelis G."/>
            <person name="Widhalm J.R."/>
            <person name="Wisecaver J.H."/>
        </authorList>
    </citation>
    <scope>NUCLEOTIDE SEQUENCE</scope>
    <source>
        <strain evidence="1">ECLA1</strain>
    </source>
</reference>
<name>A0AAE0ZFB3_9GAST</name>
<sequence>MKATRAAEATGRKSSIPLRKMVASEGIYLFKENHKLDLDYKRISQQFRDLKQAIRYRTASDMRRHRWEKLKLKEAKSCEEIEEFKTQDEGQGNQTKEDMNSVHLQRSKNGLQKLKVLLMNSPGISES</sequence>
<evidence type="ECO:0000313" key="2">
    <source>
        <dbReference type="Proteomes" id="UP001283361"/>
    </source>
</evidence>
<proteinExistence type="predicted"/>
<dbReference type="Proteomes" id="UP001283361">
    <property type="component" value="Unassembled WGS sequence"/>
</dbReference>
<comment type="caution">
    <text evidence="1">The sequence shown here is derived from an EMBL/GenBank/DDBJ whole genome shotgun (WGS) entry which is preliminary data.</text>
</comment>
<evidence type="ECO:0000313" key="1">
    <source>
        <dbReference type="EMBL" id="KAK3767711.1"/>
    </source>
</evidence>
<dbReference type="EMBL" id="JAWDGP010004114">
    <property type="protein sequence ID" value="KAK3767711.1"/>
    <property type="molecule type" value="Genomic_DNA"/>
</dbReference>
<organism evidence="1 2">
    <name type="scientific">Elysia crispata</name>
    <name type="common">lettuce slug</name>
    <dbReference type="NCBI Taxonomy" id="231223"/>
    <lineage>
        <taxon>Eukaryota</taxon>
        <taxon>Metazoa</taxon>
        <taxon>Spiralia</taxon>
        <taxon>Lophotrochozoa</taxon>
        <taxon>Mollusca</taxon>
        <taxon>Gastropoda</taxon>
        <taxon>Heterobranchia</taxon>
        <taxon>Euthyneura</taxon>
        <taxon>Panpulmonata</taxon>
        <taxon>Sacoglossa</taxon>
        <taxon>Placobranchoidea</taxon>
        <taxon>Plakobranchidae</taxon>
        <taxon>Elysia</taxon>
    </lineage>
</organism>
<dbReference type="AlphaFoldDB" id="A0AAE0ZFB3"/>